<feature type="coiled-coil region" evidence="1">
    <location>
        <begin position="795"/>
        <end position="833"/>
    </location>
</feature>
<sequence length="1076" mass="120384">SQPAGSSGGRARGASLQAISKVFLSLISALLGMQESSASDSDPQALLQTLKDMDDMEADLLGISKPSSGPGKTTVKGPGKRDSSGGALKTAEKLLAPEKGESAPLMEKKPLTSPPAARQYKKFNFEDLDDPLAGLLSDEEQDAPKKPALTGAKSSSENKTERSKEKEPPPPQTPLHTAAPARRREELTFEDDGDDLMDALGFGNGPKGDEKQGKKAEEEELRPARSKLDELLGRGSVAKILEQPSMGEHREFQLDKKYQKQPEKEEGWDEEDFVFGAYKPTVASTPEGRPARRQSVSRFSAENISEPTPEPCSKPPPEANRSPARGSRAGGDWLGLKDEDFMDSEPPSPAKASLTVSYPKEAAAKPGPVEEENWLSAALSRKKAQAQAKAREGSAEPSEVPGKGLDPSRSPASQAAASTGALQQAAALQDKAASTDGSGQPVPWLSTAKRASAHPSEAAKGDPSRDTSALGAFHVVAQFGREYPVILKGLNLLSPSPQAESPVLGLLHERSLGTPAAQLHEDATGCRVALLSAQARVAELESQVRMLELERTQHKLLLESLQQRHQEDLDLLENAHRSRVKVVEETYGQREERLRQEKEQLAAQLLSQSQDAEQARAELLAQHQQRLAALEQQSTLELERLRELQRVSVQEMRKDHEEQLQRLKRLKDQEIDAVTSATSHTRSLNGVIEQMEKFSSDLHDLSHKVEATHHSTSQELAMGARQRDQQLRVLQDRLSQQQRDMEEERSRLQEVIAKMEARLGEQTRLLEQERWRATAEQSKVESLQHSLEEQRRIMTQQLSMERAELERAKSALLEEQKSVMQKCSEERRKLAAEWAEFHTRQQLSKERMERDMDRALQMDSQREGTIMSLAKEQAELKIRGHELKAKEEQLVRDRELLEEAWQELRLEKEKVNGAALRIRQREEEIKNMTKLSSQKYEEGERALREACRIESEHQSRLQVMQQQLEQLKQQEQRLQQERLSMAHQRRQLEQLREELPSNPVMLPTAEQDLSAPTKGLSSTFPGDSRETLAVAGPTELYAKLLLLKHRAQQDRDFLENEQFFLETLKKASYNTSSLSD</sequence>
<evidence type="ECO:0000259" key="4">
    <source>
        <dbReference type="Pfam" id="PF21007"/>
    </source>
</evidence>
<evidence type="ECO:0000256" key="3">
    <source>
        <dbReference type="SAM" id="SignalP"/>
    </source>
</evidence>
<dbReference type="GO" id="GO:0097539">
    <property type="term" value="C:ciliary transition fiber"/>
    <property type="evidence" value="ECO:0007669"/>
    <property type="project" value="InterPro"/>
</dbReference>
<evidence type="ECO:0000313" key="5">
    <source>
        <dbReference type="Ensembl" id="ENSCPGP00000014523.1"/>
    </source>
</evidence>
<keyword evidence="3" id="KW-0732">Signal</keyword>
<keyword evidence="6" id="KW-1185">Reference proteome</keyword>
<dbReference type="InterPro" id="IPR049390">
    <property type="entry name" value="FBF1_C"/>
</dbReference>
<dbReference type="Pfam" id="PF21007">
    <property type="entry name" value="FBF1"/>
    <property type="match status" value="1"/>
</dbReference>
<organism evidence="5 6">
    <name type="scientific">Calidris pygmaea</name>
    <name type="common">Spoon-billed sandpiper</name>
    <dbReference type="NCBI Taxonomy" id="425635"/>
    <lineage>
        <taxon>Eukaryota</taxon>
        <taxon>Metazoa</taxon>
        <taxon>Chordata</taxon>
        <taxon>Craniata</taxon>
        <taxon>Vertebrata</taxon>
        <taxon>Euteleostomi</taxon>
        <taxon>Archelosauria</taxon>
        <taxon>Archosauria</taxon>
        <taxon>Dinosauria</taxon>
        <taxon>Saurischia</taxon>
        <taxon>Theropoda</taxon>
        <taxon>Coelurosauria</taxon>
        <taxon>Aves</taxon>
        <taxon>Neognathae</taxon>
        <taxon>Neoaves</taxon>
        <taxon>Charadriiformes</taxon>
        <taxon>Scolopacidae</taxon>
        <taxon>Calidris</taxon>
    </lineage>
</organism>
<dbReference type="PANTHER" id="PTHR33689">
    <property type="entry name" value="FAS-BINDING FACTOR 1"/>
    <property type="match status" value="1"/>
</dbReference>
<feature type="signal peptide" evidence="3">
    <location>
        <begin position="1"/>
        <end position="38"/>
    </location>
</feature>
<evidence type="ECO:0000256" key="1">
    <source>
        <dbReference type="SAM" id="Coils"/>
    </source>
</evidence>
<protein>
    <submittedName>
        <fullName evidence="5">Fas binding factor 1</fullName>
    </submittedName>
</protein>
<feature type="chain" id="PRO_5034951409" evidence="3">
    <location>
        <begin position="39"/>
        <end position="1076"/>
    </location>
</feature>
<dbReference type="Ensembl" id="ENSCPGT00000015920.1">
    <property type="protein sequence ID" value="ENSCPGP00000014523.1"/>
    <property type="gene ID" value="ENSCPGG00000010259.1"/>
</dbReference>
<evidence type="ECO:0000313" key="6">
    <source>
        <dbReference type="Proteomes" id="UP000694419"/>
    </source>
</evidence>
<keyword evidence="1" id="KW-0175">Coiled coil</keyword>
<feature type="compositionally biased region" description="Basic and acidic residues" evidence="2">
    <location>
        <begin position="207"/>
        <end position="232"/>
    </location>
</feature>
<feature type="coiled-coil region" evidence="1">
    <location>
        <begin position="727"/>
        <end position="758"/>
    </location>
</feature>
<dbReference type="Proteomes" id="UP000694419">
    <property type="component" value="Unplaced"/>
</dbReference>
<feature type="region of interest" description="Disordered" evidence="2">
    <location>
        <begin position="57"/>
        <end position="466"/>
    </location>
</feature>
<dbReference type="PANTHER" id="PTHR33689:SF1">
    <property type="entry name" value="FAS-BINDING FACTOR 1"/>
    <property type="match status" value="1"/>
</dbReference>
<dbReference type="GO" id="GO:0036064">
    <property type="term" value="C:ciliary basal body"/>
    <property type="evidence" value="ECO:0007669"/>
    <property type="project" value="TreeGrafter"/>
</dbReference>
<dbReference type="AlphaFoldDB" id="A0A8C3PNA1"/>
<feature type="compositionally biased region" description="Basic and acidic residues" evidence="2">
    <location>
        <begin position="156"/>
        <end position="168"/>
    </location>
</feature>
<reference evidence="5" key="1">
    <citation type="submission" date="2025-08" db="UniProtKB">
        <authorList>
            <consortium name="Ensembl"/>
        </authorList>
    </citation>
    <scope>IDENTIFICATION</scope>
</reference>
<feature type="compositionally biased region" description="Basic and acidic residues" evidence="2">
    <location>
        <begin position="247"/>
        <end position="265"/>
    </location>
</feature>
<evidence type="ECO:0000256" key="2">
    <source>
        <dbReference type="SAM" id="MobiDB-lite"/>
    </source>
</evidence>
<dbReference type="InterPro" id="IPR033561">
    <property type="entry name" value="FBF1"/>
</dbReference>
<feature type="coiled-coil region" evidence="1">
    <location>
        <begin position="530"/>
        <end position="673"/>
    </location>
</feature>
<feature type="domain" description="Fas-binding factor 1 C-terminal" evidence="4">
    <location>
        <begin position="547"/>
        <end position="1066"/>
    </location>
</feature>
<feature type="coiled-coil region" evidence="1">
    <location>
        <begin position="950"/>
        <end position="994"/>
    </location>
</feature>
<proteinExistence type="predicted"/>
<feature type="compositionally biased region" description="Acidic residues" evidence="2">
    <location>
        <begin position="188"/>
        <end position="197"/>
    </location>
</feature>
<dbReference type="GO" id="GO:0005814">
    <property type="term" value="C:centriole"/>
    <property type="evidence" value="ECO:0007669"/>
    <property type="project" value="TreeGrafter"/>
</dbReference>
<name>A0A8C3PNA1_9CHAR</name>
<dbReference type="GO" id="GO:0060271">
    <property type="term" value="P:cilium assembly"/>
    <property type="evidence" value="ECO:0007669"/>
    <property type="project" value="InterPro"/>
</dbReference>
<accession>A0A8C3PNA1</accession>
<feature type="compositionally biased region" description="Polar residues" evidence="2">
    <location>
        <begin position="294"/>
        <end position="305"/>
    </location>
</feature>
<feature type="compositionally biased region" description="Pro residues" evidence="2">
    <location>
        <begin position="308"/>
        <end position="318"/>
    </location>
</feature>
<reference evidence="5" key="2">
    <citation type="submission" date="2025-09" db="UniProtKB">
        <authorList>
            <consortium name="Ensembl"/>
        </authorList>
    </citation>
    <scope>IDENTIFICATION</scope>
</reference>
<feature type="compositionally biased region" description="Basic and acidic residues" evidence="2">
    <location>
        <begin position="90"/>
        <end position="110"/>
    </location>
</feature>
<dbReference type="GO" id="GO:0090162">
    <property type="term" value="P:establishment of epithelial cell polarity"/>
    <property type="evidence" value="ECO:0007669"/>
    <property type="project" value="InterPro"/>
</dbReference>
<feature type="compositionally biased region" description="Low complexity" evidence="2">
    <location>
        <begin position="407"/>
        <end position="434"/>
    </location>
</feature>